<dbReference type="InterPro" id="IPR037294">
    <property type="entry name" value="ABC_BtuC-like"/>
</dbReference>
<dbReference type="GO" id="GO:0022857">
    <property type="term" value="F:transmembrane transporter activity"/>
    <property type="evidence" value="ECO:0007669"/>
    <property type="project" value="InterPro"/>
</dbReference>
<evidence type="ECO:0000256" key="8">
    <source>
        <dbReference type="SAM" id="Phobius"/>
    </source>
</evidence>
<feature type="transmembrane region" description="Helical" evidence="8">
    <location>
        <begin position="209"/>
        <end position="228"/>
    </location>
</feature>
<dbReference type="InterPro" id="IPR000522">
    <property type="entry name" value="ABC_transptr_permease_BtuC"/>
</dbReference>
<dbReference type="OrthoDB" id="9811721at2"/>
<accession>A0A4Q7P879</accession>
<proteinExistence type="inferred from homology"/>
<dbReference type="GO" id="GO:0005886">
    <property type="term" value="C:plasma membrane"/>
    <property type="evidence" value="ECO:0007669"/>
    <property type="project" value="UniProtKB-SubCell"/>
</dbReference>
<dbReference type="EMBL" id="SGXG01000001">
    <property type="protein sequence ID" value="RZS94912.1"/>
    <property type="molecule type" value="Genomic_DNA"/>
</dbReference>
<keyword evidence="7 8" id="KW-0472">Membrane</keyword>
<dbReference type="Gene3D" id="1.10.3470.10">
    <property type="entry name" value="ABC transporter involved in vitamin B12 uptake, BtuC"/>
    <property type="match status" value="1"/>
</dbReference>
<keyword evidence="5 8" id="KW-0812">Transmembrane</keyword>
<sequence>MVSKVVIPNKKVRHKLTLGTMALMLLGLGLLSLSLGAYPIPLSKVMHVFFGDWIGADIVSLQEKSVLLQIRLPRLLLAMLVGGALGIAGASLQGLFRNPLVEPGLIGVSSGSALFAVIFIVFGSSLTILSSLGKFGLVGFAFIGGLLNTFLVYRLSSQAGKTDISLLILAGVALNALAGALIGLTIFYADDAALRNFTFWSLGDVGGANWEKVILMLGFSFLPVGLIIGQHRALNALAIGESEAFHMGVDVQRTKLFILVGSALVVGTAVALTGTIGFVGLVVPHLLRILFGADHRLVIPGSFLAGAILLTMADLLARTMVAPAEMPIGIITAILGAPFFIWLLINVKQIRT</sequence>
<evidence type="ECO:0000256" key="6">
    <source>
        <dbReference type="ARBA" id="ARBA00022989"/>
    </source>
</evidence>
<dbReference type="GO" id="GO:0033214">
    <property type="term" value="P:siderophore-iron import into cell"/>
    <property type="evidence" value="ECO:0007669"/>
    <property type="project" value="TreeGrafter"/>
</dbReference>
<evidence type="ECO:0000256" key="7">
    <source>
        <dbReference type="ARBA" id="ARBA00023136"/>
    </source>
</evidence>
<reference evidence="9 10" key="1">
    <citation type="submission" date="2019-02" db="EMBL/GenBank/DDBJ databases">
        <title>Genomic Encyclopedia of Archaeal and Bacterial Type Strains, Phase II (KMG-II): from individual species to whole genera.</title>
        <authorList>
            <person name="Goeker M."/>
        </authorList>
    </citation>
    <scope>NUCLEOTIDE SEQUENCE [LARGE SCALE GENOMIC DNA]</scope>
    <source>
        <strain evidence="9 10">DSM 21411</strain>
    </source>
</reference>
<protein>
    <submittedName>
        <fullName evidence="9">Iron complex transport system permease protein</fullName>
    </submittedName>
</protein>
<feature type="transmembrane region" description="Helical" evidence="8">
    <location>
        <begin position="108"/>
        <end position="129"/>
    </location>
</feature>
<feature type="transmembrane region" description="Helical" evidence="8">
    <location>
        <begin position="165"/>
        <end position="189"/>
    </location>
</feature>
<gene>
    <name evidence="9" type="ORF">BC751_0423</name>
</gene>
<feature type="transmembrane region" description="Helical" evidence="8">
    <location>
        <begin position="256"/>
        <end position="285"/>
    </location>
</feature>
<dbReference type="SUPFAM" id="SSF81345">
    <property type="entry name" value="ABC transporter involved in vitamin B12 uptake, BtuC"/>
    <property type="match status" value="1"/>
</dbReference>
<organism evidence="9 10">
    <name type="scientific">Cecembia calidifontis</name>
    <dbReference type="NCBI Taxonomy" id="1187080"/>
    <lineage>
        <taxon>Bacteria</taxon>
        <taxon>Pseudomonadati</taxon>
        <taxon>Bacteroidota</taxon>
        <taxon>Cytophagia</taxon>
        <taxon>Cytophagales</taxon>
        <taxon>Cyclobacteriaceae</taxon>
        <taxon>Cecembia</taxon>
    </lineage>
</organism>
<evidence type="ECO:0000256" key="5">
    <source>
        <dbReference type="ARBA" id="ARBA00022692"/>
    </source>
</evidence>
<comment type="subcellular location">
    <subcellularLocation>
        <location evidence="1">Cell membrane</location>
        <topology evidence="1">Multi-pass membrane protein</topology>
    </subcellularLocation>
</comment>
<feature type="transmembrane region" description="Helical" evidence="8">
    <location>
        <begin position="135"/>
        <end position="153"/>
    </location>
</feature>
<evidence type="ECO:0000313" key="9">
    <source>
        <dbReference type="EMBL" id="RZS94912.1"/>
    </source>
</evidence>
<evidence type="ECO:0000256" key="1">
    <source>
        <dbReference type="ARBA" id="ARBA00004651"/>
    </source>
</evidence>
<evidence type="ECO:0000256" key="4">
    <source>
        <dbReference type="ARBA" id="ARBA00022475"/>
    </source>
</evidence>
<comment type="similarity">
    <text evidence="2">Belongs to the binding-protein-dependent transport system permease family. FecCD subfamily.</text>
</comment>
<feature type="transmembrane region" description="Helical" evidence="8">
    <location>
        <begin position="328"/>
        <end position="345"/>
    </location>
</feature>
<dbReference type="PANTHER" id="PTHR30472">
    <property type="entry name" value="FERRIC ENTEROBACTIN TRANSPORT SYSTEM PERMEASE PROTEIN"/>
    <property type="match status" value="1"/>
</dbReference>
<dbReference type="AlphaFoldDB" id="A0A4Q7P879"/>
<dbReference type="CDD" id="cd06550">
    <property type="entry name" value="TM_ABC_iron-siderophores_like"/>
    <property type="match status" value="1"/>
</dbReference>
<name>A0A4Q7P879_9BACT</name>
<keyword evidence="3" id="KW-0813">Transport</keyword>
<evidence type="ECO:0000256" key="2">
    <source>
        <dbReference type="ARBA" id="ARBA00007935"/>
    </source>
</evidence>
<evidence type="ECO:0000256" key="3">
    <source>
        <dbReference type="ARBA" id="ARBA00022448"/>
    </source>
</evidence>
<feature type="transmembrane region" description="Helical" evidence="8">
    <location>
        <begin position="75"/>
        <end position="96"/>
    </location>
</feature>
<evidence type="ECO:0000313" key="10">
    <source>
        <dbReference type="Proteomes" id="UP000292209"/>
    </source>
</evidence>
<dbReference type="FunFam" id="1.10.3470.10:FF:000001">
    <property type="entry name" value="Vitamin B12 ABC transporter permease BtuC"/>
    <property type="match status" value="1"/>
</dbReference>
<keyword evidence="4" id="KW-1003">Cell membrane</keyword>
<keyword evidence="6 8" id="KW-1133">Transmembrane helix</keyword>
<comment type="caution">
    <text evidence="9">The sequence shown here is derived from an EMBL/GenBank/DDBJ whole genome shotgun (WGS) entry which is preliminary data.</text>
</comment>
<dbReference type="Proteomes" id="UP000292209">
    <property type="component" value="Unassembled WGS sequence"/>
</dbReference>
<dbReference type="PANTHER" id="PTHR30472:SF25">
    <property type="entry name" value="ABC TRANSPORTER PERMEASE PROTEIN MJ0876-RELATED"/>
    <property type="match status" value="1"/>
</dbReference>
<keyword evidence="10" id="KW-1185">Reference proteome</keyword>
<dbReference type="Pfam" id="PF01032">
    <property type="entry name" value="FecCD"/>
    <property type="match status" value="1"/>
</dbReference>